<keyword evidence="3" id="KW-1185">Reference proteome</keyword>
<feature type="transmembrane region" description="Helical" evidence="1">
    <location>
        <begin position="70"/>
        <end position="88"/>
    </location>
</feature>
<proteinExistence type="predicted"/>
<dbReference type="RefSeq" id="WP_011866097.1">
    <property type="nucleotide sequence ID" value="NC_009092.1"/>
</dbReference>
<feature type="transmembrane region" description="Helical" evidence="1">
    <location>
        <begin position="41"/>
        <end position="61"/>
    </location>
</feature>
<gene>
    <name evidence="2" type="ordered locus">Shew_2300</name>
</gene>
<keyword evidence="1" id="KW-0812">Transmembrane</keyword>
<feature type="transmembrane region" description="Helical" evidence="1">
    <location>
        <begin position="14"/>
        <end position="35"/>
    </location>
</feature>
<keyword evidence="1" id="KW-0472">Membrane</keyword>
<accession>A3QFB8</accession>
<evidence type="ECO:0000256" key="1">
    <source>
        <dbReference type="SAM" id="Phobius"/>
    </source>
</evidence>
<reference evidence="2 3" key="1">
    <citation type="submission" date="2007-03" db="EMBL/GenBank/DDBJ databases">
        <title>Complete sequence of Shewanella loihica PV-4.</title>
        <authorList>
            <consortium name="US DOE Joint Genome Institute"/>
            <person name="Copeland A."/>
            <person name="Lucas S."/>
            <person name="Lapidus A."/>
            <person name="Barry K."/>
            <person name="Detter J.C."/>
            <person name="Glavina del Rio T."/>
            <person name="Hammon N."/>
            <person name="Israni S."/>
            <person name="Dalin E."/>
            <person name="Tice H."/>
            <person name="Pitluck S."/>
            <person name="Chain P."/>
            <person name="Malfatti S."/>
            <person name="Shin M."/>
            <person name="Vergez L."/>
            <person name="Schmutz J."/>
            <person name="Larimer F."/>
            <person name="Land M."/>
            <person name="Hauser L."/>
            <person name="Kyrpides N."/>
            <person name="Mikhailova N."/>
            <person name="Romine M.F."/>
            <person name="Serres G."/>
            <person name="Fredrickson J."/>
            <person name="Tiedje J."/>
            <person name="Richardson P."/>
        </authorList>
    </citation>
    <scope>NUCLEOTIDE SEQUENCE [LARGE SCALE GENOMIC DNA]</scope>
    <source>
        <strain evidence="3">ATCC BAA-1088 / PV-4</strain>
    </source>
</reference>
<dbReference type="HOGENOM" id="CLU_2425279_0_0_6"/>
<keyword evidence="1" id="KW-1133">Transmembrane helix</keyword>
<dbReference type="EMBL" id="CP000606">
    <property type="protein sequence ID" value="ABO24166.1"/>
    <property type="molecule type" value="Genomic_DNA"/>
</dbReference>
<organism evidence="2 3">
    <name type="scientific">Shewanella loihica (strain ATCC BAA-1088 / PV-4)</name>
    <dbReference type="NCBI Taxonomy" id="323850"/>
    <lineage>
        <taxon>Bacteria</taxon>
        <taxon>Pseudomonadati</taxon>
        <taxon>Pseudomonadota</taxon>
        <taxon>Gammaproteobacteria</taxon>
        <taxon>Alteromonadales</taxon>
        <taxon>Shewanellaceae</taxon>
        <taxon>Shewanella</taxon>
    </lineage>
</organism>
<dbReference type="AlphaFoldDB" id="A3QFB8"/>
<sequence length="91" mass="10287" precursor="true">MHTRLKTSYRPERLLIYATLMTTALLLLSLSSSLFPWRLDPLVQFSLLLLLSCASTLFALARHGAHHRPALGLLFGLWLMVWVSQGLLMPV</sequence>
<protein>
    <submittedName>
        <fullName evidence="2">Uncharacterized protein</fullName>
    </submittedName>
</protein>
<dbReference type="KEGG" id="slo:Shew_2300"/>
<dbReference type="OrthoDB" id="9992310at2"/>
<evidence type="ECO:0000313" key="2">
    <source>
        <dbReference type="EMBL" id="ABO24166.1"/>
    </source>
</evidence>
<evidence type="ECO:0000313" key="3">
    <source>
        <dbReference type="Proteomes" id="UP000001558"/>
    </source>
</evidence>
<dbReference type="Proteomes" id="UP000001558">
    <property type="component" value="Chromosome"/>
</dbReference>
<name>A3QFB8_SHELP</name>
<dbReference type="eggNOG" id="ENOG5031I8K">
    <property type="taxonomic scope" value="Bacteria"/>
</dbReference>